<comment type="similarity">
    <text evidence="1">Belongs to the bacterial solute-binding protein 5 family.</text>
</comment>
<dbReference type="Gene3D" id="3.40.190.10">
    <property type="entry name" value="Periplasmic binding protein-like II"/>
    <property type="match status" value="1"/>
</dbReference>
<dbReference type="Pfam" id="PF00496">
    <property type="entry name" value="SBP_bac_5"/>
    <property type="match status" value="1"/>
</dbReference>
<dbReference type="GO" id="GO:0042597">
    <property type="term" value="C:periplasmic space"/>
    <property type="evidence" value="ECO:0007669"/>
    <property type="project" value="UniProtKB-ARBA"/>
</dbReference>
<keyword evidence="3" id="KW-0732">Signal</keyword>
<gene>
    <name evidence="6" type="ORF">SAMN02746089_01741</name>
</gene>
<dbReference type="OrthoDB" id="239741at2"/>
<evidence type="ECO:0000256" key="1">
    <source>
        <dbReference type="ARBA" id="ARBA00005695"/>
    </source>
</evidence>
<sequence>MKFKKALTLGLAILFIVGVLLSGCSKSNKTSTTGTSTSGGGKKTTQTADTGPKYNKQKILRVLGGWPKPPLYQGNPFASGGIGEAWGWMIEGLYRFIRSTDKIYPWLAEDMPVHEGNKSTVKIRQGVTWTDGQPFTSKDVWAYYTLNNGEFICKFLKSIETPDDYTVVFVWNDPQPSDKVKTYLIAQANQGAIPYHIYGKYVDKAAELLKQAMDKQADTPDKRGAFGIDFTKAQDIRNALDKNWQDFTKENPKFPIGTGPYKVVNVTASDMILEKRPDYWNADKITFEKVIAKQVPDAAGQYAMLKAGQLDRFDGTQARDILESILAANKDLLHYRMFDPASMGFIFNIQKPPFNDVKFRRALIYTFDKKKIREVGNYYGKESIGYSVMGMPESFVDQWVLPEVKDKMTKFSYDPAKAEELLKEIGWSKGSDGIWRDKNGKQYNFVIGANSGWAPNANSAEICAEQLTKFGMPTKLRAVD</sequence>
<protein>
    <submittedName>
        <fullName evidence="6">Peptide/nickel transport system substrate-binding protein</fullName>
    </submittedName>
</protein>
<evidence type="ECO:0000313" key="7">
    <source>
        <dbReference type="Proteomes" id="UP000184088"/>
    </source>
</evidence>
<dbReference type="Proteomes" id="UP000184088">
    <property type="component" value="Unassembled WGS sequence"/>
</dbReference>
<keyword evidence="7" id="KW-1185">Reference proteome</keyword>
<dbReference type="PIRSF" id="PIRSF002741">
    <property type="entry name" value="MppA"/>
    <property type="match status" value="1"/>
</dbReference>
<dbReference type="InterPro" id="IPR039424">
    <property type="entry name" value="SBP_5"/>
</dbReference>
<dbReference type="AlphaFoldDB" id="A0A1M5AYA2"/>
<reference evidence="6 7" key="1">
    <citation type="submission" date="2016-11" db="EMBL/GenBank/DDBJ databases">
        <authorList>
            <person name="Jaros S."/>
            <person name="Januszkiewicz K."/>
            <person name="Wedrychowicz H."/>
        </authorList>
    </citation>
    <scope>NUCLEOTIDE SEQUENCE [LARGE SCALE GENOMIC DNA]</scope>
    <source>
        <strain evidence="6 7">DSM 17918</strain>
    </source>
</reference>
<evidence type="ECO:0000313" key="6">
    <source>
        <dbReference type="EMBL" id="SHF35205.1"/>
    </source>
</evidence>
<keyword evidence="2" id="KW-0813">Transport</keyword>
<evidence type="ECO:0000256" key="4">
    <source>
        <dbReference type="SAM" id="MobiDB-lite"/>
    </source>
</evidence>
<name>A0A1M5AYA2_9THEO</name>
<dbReference type="InterPro" id="IPR030678">
    <property type="entry name" value="Peptide/Ni-bd"/>
</dbReference>
<dbReference type="GO" id="GO:0015833">
    <property type="term" value="P:peptide transport"/>
    <property type="evidence" value="ECO:0007669"/>
    <property type="project" value="TreeGrafter"/>
</dbReference>
<organism evidence="6 7">
    <name type="scientific">Caldanaerobius fijiensis DSM 17918</name>
    <dbReference type="NCBI Taxonomy" id="1121256"/>
    <lineage>
        <taxon>Bacteria</taxon>
        <taxon>Bacillati</taxon>
        <taxon>Bacillota</taxon>
        <taxon>Clostridia</taxon>
        <taxon>Thermoanaerobacterales</taxon>
        <taxon>Thermoanaerobacteraceae</taxon>
        <taxon>Caldanaerobius</taxon>
    </lineage>
</organism>
<evidence type="ECO:0000256" key="2">
    <source>
        <dbReference type="ARBA" id="ARBA00022448"/>
    </source>
</evidence>
<dbReference type="EMBL" id="FQVH01000019">
    <property type="protein sequence ID" value="SHF35205.1"/>
    <property type="molecule type" value="Genomic_DNA"/>
</dbReference>
<evidence type="ECO:0000256" key="3">
    <source>
        <dbReference type="ARBA" id="ARBA00022729"/>
    </source>
</evidence>
<proteinExistence type="inferred from homology"/>
<dbReference type="PANTHER" id="PTHR30290">
    <property type="entry name" value="PERIPLASMIC BINDING COMPONENT OF ABC TRANSPORTER"/>
    <property type="match status" value="1"/>
</dbReference>
<dbReference type="RefSeq" id="WP_073344121.1">
    <property type="nucleotide sequence ID" value="NZ_FQVH01000019.1"/>
</dbReference>
<dbReference type="GO" id="GO:1904680">
    <property type="term" value="F:peptide transmembrane transporter activity"/>
    <property type="evidence" value="ECO:0007669"/>
    <property type="project" value="TreeGrafter"/>
</dbReference>
<feature type="region of interest" description="Disordered" evidence="4">
    <location>
        <begin position="27"/>
        <end position="51"/>
    </location>
</feature>
<dbReference type="InterPro" id="IPR000914">
    <property type="entry name" value="SBP_5_dom"/>
</dbReference>
<dbReference type="SUPFAM" id="SSF53850">
    <property type="entry name" value="Periplasmic binding protein-like II"/>
    <property type="match status" value="1"/>
</dbReference>
<dbReference type="STRING" id="1121256.SAMN02746089_01741"/>
<evidence type="ECO:0000259" key="5">
    <source>
        <dbReference type="Pfam" id="PF00496"/>
    </source>
</evidence>
<accession>A0A1M5AYA2</accession>
<feature type="compositionally biased region" description="Low complexity" evidence="4">
    <location>
        <begin position="27"/>
        <end position="36"/>
    </location>
</feature>
<dbReference type="GO" id="GO:0043190">
    <property type="term" value="C:ATP-binding cassette (ABC) transporter complex"/>
    <property type="evidence" value="ECO:0007669"/>
    <property type="project" value="InterPro"/>
</dbReference>
<dbReference type="PROSITE" id="PS51257">
    <property type="entry name" value="PROKAR_LIPOPROTEIN"/>
    <property type="match status" value="1"/>
</dbReference>
<feature type="domain" description="Solute-binding protein family 5" evidence="5">
    <location>
        <begin position="102"/>
        <end position="480"/>
    </location>
</feature>
<dbReference type="PANTHER" id="PTHR30290:SF9">
    <property type="entry name" value="OLIGOPEPTIDE-BINDING PROTEIN APPA"/>
    <property type="match status" value="1"/>
</dbReference>
<dbReference type="Gene3D" id="3.10.105.10">
    <property type="entry name" value="Dipeptide-binding Protein, Domain 3"/>
    <property type="match status" value="1"/>
</dbReference>